<evidence type="ECO:0008006" key="5">
    <source>
        <dbReference type="Google" id="ProtNLM"/>
    </source>
</evidence>
<organism evidence="3 4">
    <name type="scientific">Botryobasidium botryosum (strain FD-172 SS1)</name>
    <dbReference type="NCBI Taxonomy" id="930990"/>
    <lineage>
        <taxon>Eukaryota</taxon>
        <taxon>Fungi</taxon>
        <taxon>Dikarya</taxon>
        <taxon>Basidiomycota</taxon>
        <taxon>Agaricomycotina</taxon>
        <taxon>Agaricomycetes</taxon>
        <taxon>Cantharellales</taxon>
        <taxon>Botryobasidiaceae</taxon>
        <taxon>Botryobasidium</taxon>
    </lineage>
</organism>
<dbReference type="PANTHER" id="PTHR12832:SF11">
    <property type="entry name" value="LD23868P"/>
    <property type="match status" value="1"/>
</dbReference>
<feature type="compositionally biased region" description="Low complexity" evidence="2">
    <location>
        <begin position="669"/>
        <end position="693"/>
    </location>
</feature>
<dbReference type="Proteomes" id="UP000027195">
    <property type="component" value="Unassembled WGS sequence"/>
</dbReference>
<feature type="compositionally biased region" description="Low complexity" evidence="2">
    <location>
        <begin position="496"/>
        <end position="517"/>
    </location>
</feature>
<dbReference type="GO" id="GO:0010737">
    <property type="term" value="P:protein kinase A signaling"/>
    <property type="evidence" value="ECO:0007669"/>
    <property type="project" value="TreeGrafter"/>
</dbReference>
<gene>
    <name evidence="3" type="ORF">BOTBODRAFT_178606</name>
</gene>
<feature type="region of interest" description="Disordered" evidence="2">
    <location>
        <begin position="484"/>
        <end position="520"/>
    </location>
</feature>
<evidence type="ECO:0000256" key="2">
    <source>
        <dbReference type="SAM" id="MobiDB-lite"/>
    </source>
</evidence>
<evidence type="ECO:0000256" key="1">
    <source>
        <dbReference type="ARBA" id="ARBA00010954"/>
    </source>
</evidence>
<name>A0A067M2V3_BOTB1</name>
<accession>A0A067M2V3</accession>
<sequence length="819" mass="86448">MDLDRDSRPPQTSSAISPVSVPAQLSPPPSPTKQKSATGSAKGSSEGLLVASALHATHPTASSALQGSPPPPQTAVGTSAEKPLALSLKLGASTSDLSFSSNDLPSPSFCPVPPPPPPTPVLCHPYQSLALAALAPPHALPASLSATVSHHTLIQPHIPSLHPLITRETLKELDLEAILRNPQLRHDLLFDPGLQFRPTSGRRKRDATEKYWIAVQREVEEGCTCTCFDDVGHVYECVCATSSCGMRAPVTIRMPSRIPPLIAELLEVLLSVISPAHPPSPSTASAPLPSPNGPAPAPAPVSTAAAAVSTTSSSSSAQTNLAHAALRAALDPVLISQELSHGVLDPASLFRYIGDTLKCHCAPMRDCLVERMVEVASTEGVGKRGAVKALRMCFEILELMKLDIANHQLQALRPYLLETSVDFELKTFHDRYERGLITLHQTRDWLRAAHRRLCESAIARKAPKLRTINLALCEGLVELVFAPPASPTSPPPSPTPSSSSSSSSGSSVSGSGSHRSPLVLPPGYPETLYLDHSRLTSLMTDASDLTALYMLLLLYRQLVFSTASGTKTKARIEDREIDRVKREVWEVGPARLGLCFFKGNGSGSGGHGHHHGKHSTSSSSSSSSSSAGRSAVNAGGAVVVDETVKWRREMKDVVLQVAVRAEEAREGLSASRSTPSSSSSTSASLSATGESAAPIVPKQETLDMLDRWTESNFKNGSPIQKIMKTRLRNAVLTVVREGVLGPSAGAGAGASASASASANANSGSGSNDGGSSSPSSAAGTGLEPLMPEIQHLGERMTKLVQFHSRVYRGLYEADGFLEW</sequence>
<feature type="compositionally biased region" description="Low complexity" evidence="2">
    <location>
        <begin position="745"/>
        <end position="779"/>
    </location>
</feature>
<comment type="similarity">
    <text evidence="1">Belongs to the TCP11 family.</text>
</comment>
<keyword evidence="4" id="KW-1185">Reference proteome</keyword>
<feature type="compositionally biased region" description="Pro residues" evidence="2">
    <location>
        <begin position="288"/>
        <end position="299"/>
    </location>
</feature>
<dbReference type="InterPro" id="IPR008862">
    <property type="entry name" value="Tcp11"/>
</dbReference>
<feature type="compositionally biased region" description="Pro residues" evidence="2">
    <location>
        <begin position="484"/>
        <end position="495"/>
    </location>
</feature>
<proteinExistence type="inferred from homology"/>
<feature type="compositionally biased region" description="Low complexity" evidence="2">
    <location>
        <begin position="615"/>
        <end position="632"/>
    </location>
</feature>
<feature type="region of interest" description="Disordered" evidence="2">
    <location>
        <begin position="664"/>
        <end position="698"/>
    </location>
</feature>
<dbReference type="OrthoDB" id="276323at2759"/>
<reference evidence="4" key="1">
    <citation type="journal article" date="2014" name="Proc. Natl. Acad. Sci. U.S.A.">
        <title>Extensive sampling of basidiomycete genomes demonstrates inadequacy of the white-rot/brown-rot paradigm for wood decay fungi.</title>
        <authorList>
            <person name="Riley R."/>
            <person name="Salamov A.A."/>
            <person name="Brown D.W."/>
            <person name="Nagy L.G."/>
            <person name="Floudas D."/>
            <person name="Held B.W."/>
            <person name="Levasseur A."/>
            <person name="Lombard V."/>
            <person name="Morin E."/>
            <person name="Otillar R."/>
            <person name="Lindquist E.A."/>
            <person name="Sun H."/>
            <person name="LaButti K.M."/>
            <person name="Schmutz J."/>
            <person name="Jabbour D."/>
            <person name="Luo H."/>
            <person name="Baker S.E."/>
            <person name="Pisabarro A.G."/>
            <person name="Walton J.D."/>
            <person name="Blanchette R.A."/>
            <person name="Henrissat B."/>
            <person name="Martin F."/>
            <person name="Cullen D."/>
            <person name="Hibbett D.S."/>
            <person name="Grigoriev I.V."/>
        </authorList>
    </citation>
    <scope>NUCLEOTIDE SEQUENCE [LARGE SCALE GENOMIC DNA]</scope>
    <source>
        <strain evidence="4">FD-172 SS1</strain>
    </source>
</reference>
<feature type="region of interest" description="Disordered" evidence="2">
    <location>
        <begin position="603"/>
        <end position="632"/>
    </location>
</feature>
<protein>
    <recommendedName>
        <fullName evidence="5">Tcp11-domain-containing protein</fullName>
    </recommendedName>
</protein>
<dbReference type="InParanoid" id="A0A067M2V3"/>
<evidence type="ECO:0000313" key="3">
    <source>
        <dbReference type="EMBL" id="KDQ09864.1"/>
    </source>
</evidence>
<dbReference type="STRING" id="930990.A0A067M2V3"/>
<dbReference type="EMBL" id="KL198073">
    <property type="protein sequence ID" value="KDQ09864.1"/>
    <property type="molecule type" value="Genomic_DNA"/>
</dbReference>
<dbReference type="AlphaFoldDB" id="A0A067M2V3"/>
<feature type="region of interest" description="Disordered" evidence="2">
    <location>
        <begin position="1"/>
        <end position="80"/>
    </location>
</feature>
<dbReference type="PANTHER" id="PTHR12832">
    <property type="entry name" value="TESTIS-SPECIFIC PROTEIN PBS13 T-COMPLEX 11"/>
    <property type="match status" value="1"/>
</dbReference>
<dbReference type="HOGENOM" id="CLU_011579_0_0_1"/>
<evidence type="ECO:0000313" key="4">
    <source>
        <dbReference type="Proteomes" id="UP000027195"/>
    </source>
</evidence>
<feature type="region of interest" description="Disordered" evidence="2">
    <location>
        <begin position="745"/>
        <end position="782"/>
    </location>
</feature>
<dbReference type="Pfam" id="PF05794">
    <property type="entry name" value="Tcp11"/>
    <property type="match status" value="2"/>
</dbReference>
<feature type="region of interest" description="Disordered" evidence="2">
    <location>
        <begin position="280"/>
        <end position="306"/>
    </location>
</feature>
<feature type="compositionally biased region" description="Polar residues" evidence="2">
    <location>
        <begin position="32"/>
        <end position="43"/>
    </location>
</feature>